<evidence type="ECO:0000256" key="1">
    <source>
        <dbReference type="SAM" id="MobiDB-lite"/>
    </source>
</evidence>
<protein>
    <recommendedName>
        <fullName evidence="5">Negative regulator of sigma-X activity</fullName>
    </recommendedName>
</protein>
<feature type="compositionally biased region" description="Basic and acidic residues" evidence="1">
    <location>
        <begin position="89"/>
        <end position="99"/>
    </location>
</feature>
<feature type="transmembrane region" description="Helical" evidence="2">
    <location>
        <begin position="45"/>
        <end position="67"/>
    </location>
</feature>
<dbReference type="RefSeq" id="WP_119111842.1">
    <property type="nucleotide sequence ID" value="NZ_CBCSEO010000009.1"/>
</dbReference>
<dbReference type="OrthoDB" id="2965336at2"/>
<dbReference type="Proteomes" id="UP000265816">
    <property type="component" value="Unassembled WGS sequence"/>
</dbReference>
<name>A0A398BBX3_9BACI</name>
<evidence type="ECO:0000256" key="2">
    <source>
        <dbReference type="SAM" id="Phobius"/>
    </source>
</evidence>
<dbReference type="EMBL" id="QWVT01000010">
    <property type="protein sequence ID" value="RID87332.1"/>
    <property type="molecule type" value="Genomic_DNA"/>
</dbReference>
<evidence type="ECO:0000313" key="4">
    <source>
        <dbReference type="Proteomes" id="UP000265816"/>
    </source>
</evidence>
<keyword evidence="4" id="KW-1185">Reference proteome</keyword>
<keyword evidence="2" id="KW-0472">Membrane</keyword>
<gene>
    <name evidence="3" type="ORF">D1970_05245</name>
</gene>
<comment type="caution">
    <text evidence="3">The sequence shown here is derived from an EMBL/GenBank/DDBJ whole genome shotgun (WGS) entry which is preliminary data.</text>
</comment>
<reference evidence="3 4" key="1">
    <citation type="submission" date="2018-08" db="EMBL/GenBank/DDBJ databases">
        <title>Bacillus jemisoniae sp. nov., Bacillus chryseoplanitiae sp. nov., Bacillus resnikiae sp. nov., and Bacillus frankliniae sp. nov., isolated from Viking spacecraft and associated surfaces.</title>
        <authorList>
            <person name="Seuylemezian A."/>
            <person name="Vaishampayan P."/>
        </authorList>
    </citation>
    <scope>NUCLEOTIDE SEQUENCE [LARGE SCALE GENOMIC DNA]</scope>
    <source>
        <strain evidence="3 4">JJ-247</strain>
    </source>
</reference>
<evidence type="ECO:0008006" key="5">
    <source>
        <dbReference type="Google" id="ProtNLM"/>
    </source>
</evidence>
<evidence type="ECO:0000313" key="3">
    <source>
        <dbReference type="EMBL" id="RID87332.1"/>
    </source>
</evidence>
<dbReference type="AlphaFoldDB" id="A0A398BBX3"/>
<keyword evidence="2" id="KW-1133">Transmembrane helix</keyword>
<proteinExistence type="predicted"/>
<organism evidence="3 4">
    <name type="scientific">Mesobacillus zeae</name>
    <dbReference type="NCBI Taxonomy" id="1917180"/>
    <lineage>
        <taxon>Bacteria</taxon>
        <taxon>Bacillati</taxon>
        <taxon>Bacillota</taxon>
        <taxon>Bacilli</taxon>
        <taxon>Bacillales</taxon>
        <taxon>Bacillaceae</taxon>
        <taxon>Mesobacillus</taxon>
    </lineage>
</organism>
<feature type="region of interest" description="Disordered" evidence="1">
    <location>
        <begin position="69"/>
        <end position="114"/>
    </location>
</feature>
<sequence>MRRLQRSDKQLEDLLRQLPAITDNRDPKHIFQKVSAKKKLRRPAWLFPAFATAAALFLVAVLASPFVRQENGPNENLPMELITTSDDSAESKAGRESEKSYSNNEKQAEKSVKFTGNEKPAAKYALEDAVQPEEENYFAKNGMVEATAVYPEDLKDYASVTYAIPDAEGRVAVPVTALVPKDDSKTWFTRFKETMPKLTEEKWGLKDFYPLQADIGYDPGNETVTVDMETGHPYKLTSKPEAALINIIDYSFSNVNVKNILFSTDGRPGVELGNKQQLESHEVKPSGNHAYLFLYPVNSSVPYIVPTEETFPSVEKAFKTMGLGQESNGLEASLSQVLVEGYIKNDEGVNQTLHIKLADGAVFKDEFIYSLEAILLTAKDFGFNSLKIDNPEIENVGRFNLKEEIGMPISPNKQLVES</sequence>
<keyword evidence="2" id="KW-0812">Transmembrane</keyword>
<accession>A0A398BBX3</accession>